<evidence type="ECO:0000256" key="4">
    <source>
        <dbReference type="ARBA" id="ARBA00023136"/>
    </source>
</evidence>
<dbReference type="PANTHER" id="PTHR30168">
    <property type="entry name" value="PUTATIVE MEMBRANE PROTEIN YPFJ"/>
    <property type="match status" value="1"/>
</dbReference>
<dbReference type="Pfam" id="PF04228">
    <property type="entry name" value="Zn_peptidase"/>
    <property type="match status" value="1"/>
</dbReference>
<feature type="compositionally biased region" description="Basic and acidic residues" evidence="5">
    <location>
        <begin position="1"/>
        <end position="16"/>
    </location>
</feature>
<name>A0ABY4XAR9_9SPHN</name>
<evidence type="ECO:0000256" key="2">
    <source>
        <dbReference type="ARBA" id="ARBA00022692"/>
    </source>
</evidence>
<evidence type="ECO:0000313" key="7">
    <source>
        <dbReference type="EMBL" id="USI74018.1"/>
    </source>
</evidence>
<feature type="transmembrane region" description="Helical" evidence="6">
    <location>
        <begin position="46"/>
        <end position="67"/>
    </location>
</feature>
<keyword evidence="4 6" id="KW-0472">Membrane</keyword>
<evidence type="ECO:0000313" key="8">
    <source>
        <dbReference type="Proteomes" id="UP001056937"/>
    </source>
</evidence>
<dbReference type="Proteomes" id="UP001056937">
    <property type="component" value="Chromosome 1"/>
</dbReference>
<feature type="region of interest" description="Disordered" evidence="5">
    <location>
        <begin position="1"/>
        <end position="23"/>
    </location>
</feature>
<gene>
    <name evidence="7" type="ORF">LHA26_06030</name>
</gene>
<evidence type="ECO:0000256" key="5">
    <source>
        <dbReference type="SAM" id="MobiDB-lite"/>
    </source>
</evidence>
<accession>A0ABY4XAR9</accession>
<keyword evidence="3 6" id="KW-1133">Transmembrane helix</keyword>
<dbReference type="InterPro" id="IPR007343">
    <property type="entry name" value="Uncharacterised_pept_Zn_put"/>
</dbReference>
<dbReference type="PANTHER" id="PTHR30168:SF0">
    <property type="entry name" value="INNER MEMBRANE PROTEIN"/>
    <property type="match status" value="1"/>
</dbReference>
<organism evidence="7 8">
    <name type="scientific">Sphingomonas morindae</name>
    <dbReference type="NCBI Taxonomy" id="1541170"/>
    <lineage>
        <taxon>Bacteria</taxon>
        <taxon>Pseudomonadati</taxon>
        <taxon>Pseudomonadota</taxon>
        <taxon>Alphaproteobacteria</taxon>
        <taxon>Sphingomonadales</taxon>
        <taxon>Sphingomonadaceae</taxon>
        <taxon>Sphingomonas</taxon>
    </lineage>
</organism>
<evidence type="ECO:0000256" key="1">
    <source>
        <dbReference type="ARBA" id="ARBA00004167"/>
    </source>
</evidence>
<reference evidence="7" key="1">
    <citation type="journal article" date="2022" name="Toxins">
        <title>Genomic Analysis of Sphingopyxis sp. USTB-05 for Biodegrading Cyanobacterial Hepatotoxins.</title>
        <authorList>
            <person name="Liu C."/>
            <person name="Xu Q."/>
            <person name="Zhao Z."/>
            <person name="Zhang H."/>
            <person name="Liu X."/>
            <person name="Yin C."/>
            <person name="Liu Y."/>
            <person name="Yan H."/>
        </authorList>
    </citation>
    <scope>NUCLEOTIDE SEQUENCE</scope>
    <source>
        <strain evidence="7">NBD5</strain>
    </source>
</reference>
<keyword evidence="8" id="KW-1185">Reference proteome</keyword>
<evidence type="ECO:0000256" key="3">
    <source>
        <dbReference type="ARBA" id="ARBA00022989"/>
    </source>
</evidence>
<protein>
    <submittedName>
        <fullName evidence="7">Zinc metallopeptidase</fullName>
    </submittedName>
</protein>
<dbReference type="RefSeq" id="WP_252167824.1">
    <property type="nucleotide sequence ID" value="NZ_CP084930.1"/>
</dbReference>
<feature type="transmembrane region" description="Helical" evidence="6">
    <location>
        <begin position="21"/>
        <end position="40"/>
    </location>
</feature>
<comment type="subcellular location">
    <subcellularLocation>
        <location evidence="1">Membrane</location>
        <topology evidence="1">Single-pass membrane protein</topology>
    </subcellularLocation>
</comment>
<dbReference type="EMBL" id="CP084930">
    <property type="protein sequence ID" value="USI74018.1"/>
    <property type="molecule type" value="Genomic_DNA"/>
</dbReference>
<keyword evidence="2 6" id="KW-0812">Transmembrane</keyword>
<proteinExistence type="predicted"/>
<sequence>MRLDDYRSSDNVRDDGEGSGGGVGLGGGGGGMFGLLLSLVGSRFGLVGVLLVVGAAILFGGNPLALMGGGQQALPDRPATRQGAAQACAAGPAQRFSCQVLASTEDTWGKLFAAQGQSYRPTTLVFYRNSDSSGCGAAQSAMGPFYCPTDKSVYLDTSFYDELKTRFGAPGDFAQAYVVAHEVGHHVQDLLGLLPRVTAQQQQLDAKAANALQVRVELQADCYAGVWAANNRDRIEPGDVEEGLRAAHAIGDDVLQQQAQGRVVPDSFTHGSAAQRMAWLKKGLDTGDPARCDTFAAGADA</sequence>
<evidence type="ECO:0000256" key="6">
    <source>
        <dbReference type="SAM" id="Phobius"/>
    </source>
</evidence>